<keyword evidence="1" id="KW-0812">Transmembrane</keyword>
<gene>
    <name evidence="2" type="ORF">ABID50_000141</name>
</gene>
<keyword evidence="3" id="KW-1185">Reference proteome</keyword>
<proteinExistence type="predicted"/>
<feature type="transmembrane region" description="Helical" evidence="1">
    <location>
        <begin position="31"/>
        <end position="58"/>
    </location>
</feature>
<name>A0ABV2EP86_9STRE</name>
<keyword evidence="1" id="KW-1133">Transmembrane helix</keyword>
<protein>
    <submittedName>
        <fullName evidence="2">Magnesium-transporting ATPase (P-type)</fullName>
    </submittedName>
</protein>
<dbReference type="GeneID" id="78826590"/>
<dbReference type="EMBL" id="JBEPLX010000001">
    <property type="protein sequence ID" value="MET3532992.1"/>
    <property type="molecule type" value="Genomic_DNA"/>
</dbReference>
<keyword evidence="1" id="KW-0472">Membrane</keyword>
<feature type="transmembrane region" description="Helical" evidence="1">
    <location>
        <begin position="64"/>
        <end position="82"/>
    </location>
</feature>
<comment type="caution">
    <text evidence="2">The sequence shown here is derived from an EMBL/GenBank/DDBJ whole genome shotgun (WGS) entry which is preliminary data.</text>
</comment>
<accession>A0ABV2EP86</accession>
<dbReference type="RefSeq" id="WP_024391141.1">
    <property type="nucleotide sequence ID" value="NZ_AP024276.1"/>
</dbReference>
<evidence type="ECO:0000313" key="3">
    <source>
        <dbReference type="Proteomes" id="UP001549134"/>
    </source>
</evidence>
<dbReference type="Proteomes" id="UP001549134">
    <property type="component" value="Unassembled WGS sequence"/>
</dbReference>
<organism evidence="2 3">
    <name type="scientific">Streptococcus parasuis</name>
    <dbReference type="NCBI Taxonomy" id="1501662"/>
    <lineage>
        <taxon>Bacteria</taxon>
        <taxon>Bacillati</taxon>
        <taxon>Bacillota</taxon>
        <taxon>Bacilli</taxon>
        <taxon>Lactobacillales</taxon>
        <taxon>Streptococcaceae</taxon>
        <taxon>Streptococcus</taxon>
    </lineage>
</organism>
<reference evidence="2 3" key="1">
    <citation type="submission" date="2024-06" db="EMBL/GenBank/DDBJ databases">
        <title>Genomic Encyclopedia of Type Strains, Phase IV (KMG-IV): sequencing the most valuable type-strain genomes for metagenomic binning, comparative biology and taxonomic classification.</title>
        <authorList>
            <person name="Goeker M."/>
        </authorList>
    </citation>
    <scope>NUCLEOTIDE SEQUENCE [LARGE SCALE GENOMIC DNA]</scope>
    <source>
        <strain evidence="2 3">DSM 29126</strain>
    </source>
</reference>
<evidence type="ECO:0000313" key="2">
    <source>
        <dbReference type="EMBL" id="MET3532992.1"/>
    </source>
</evidence>
<evidence type="ECO:0000256" key="1">
    <source>
        <dbReference type="SAM" id="Phobius"/>
    </source>
</evidence>
<sequence length="102" mass="12059">MDFFSELLVEFLTGLADFDERKHPPFGFRYWLGWLGVLIHVLLFALLTCVTVFFFVFFLEGKGLMNVVVAIVFLLLALFWLWKCGKTILKMWQVTIYYSTIY</sequence>